<name>A0A059D660_EUCGR</name>
<evidence type="ECO:0000259" key="6">
    <source>
        <dbReference type="Pfam" id="PF00248"/>
    </source>
</evidence>
<dbReference type="InterPro" id="IPR044497">
    <property type="entry name" value="AKR4A/B"/>
</dbReference>
<feature type="active site" description="Proton donor" evidence="3">
    <location>
        <position position="56"/>
    </location>
</feature>
<dbReference type="SUPFAM" id="SSF51430">
    <property type="entry name" value="NAD(P)-linked oxidoreductase"/>
    <property type="match status" value="1"/>
</dbReference>
<evidence type="ECO:0000256" key="2">
    <source>
        <dbReference type="ARBA" id="ARBA00023002"/>
    </source>
</evidence>
<sequence length="320" mass="36478">MAYDIPQLPIGSNGKSIPLLGFGTAEYPLGNTENLKEIVLRAIELGYRHFDTAAAYQSEKPLGEAIAEALKLGLVKSRDDLFITSKLWCNDAHKELVVPALRNSLRNLQLEYLDLYLVHWPMRLRPEAELHPKEEDMLPFEMESVWEGMEECVKLGLTRCIGVSNFSCKKLDKLLATAKIPPLVNQVEMNPLWQQKKLREFCMEKGVHVSAYSPLGGRGTAWGSNRVMDCEVLHQIATSKGKTIAQVCLRWVYEQGVSVIMKSFNHERMEQNLRIFDWSLSPEELQKISRIPQIRGCHPLGFFSDKGPYKSLEEFWDGEI</sequence>
<dbReference type="InterPro" id="IPR023210">
    <property type="entry name" value="NADP_OxRdtase_dom"/>
</dbReference>
<dbReference type="eggNOG" id="KOG1577">
    <property type="taxonomic scope" value="Eukaryota"/>
</dbReference>
<dbReference type="GO" id="GO:0005829">
    <property type="term" value="C:cytosol"/>
    <property type="evidence" value="ECO:0000318"/>
    <property type="project" value="GO_Central"/>
</dbReference>
<feature type="binding site" evidence="4">
    <location>
        <position position="119"/>
    </location>
    <ligand>
        <name>substrate</name>
    </ligand>
</feature>
<dbReference type="AlphaFoldDB" id="A0A059D660"/>
<reference evidence="7" key="1">
    <citation type="submission" date="2013-07" db="EMBL/GenBank/DDBJ databases">
        <title>The genome of Eucalyptus grandis.</title>
        <authorList>
            <person name="Schmutz J."/>
            <person name="Hayes R."/>
            <person name="Myburg A."/>
            <person name="Tuskan G."/>
            <person name="Grattapaglia D."/>
            <person name="Rokhsar D.S."/>
        </authorList>
    </citation>
    <scope>NUCLEOTIDE SEQUENCE</scope>
    <source>
        <tissue evidence="7">Leaf extractions</tissue>
    </source>
</reference>
<dbReference type="KEGG" id="egr:104432998"/>
<dbReference type="PANTHER" id="PTHR11732">
    <property type="entry name" value="ALDO/KETO REDUCTASE"/>
    <property type="match status" value="1"/>
</dbReference>
<dbReference type="PRINTS" id="PR00069">
    <property type="entry name" value="ALDKETRDTASE"/>
</dbReference>
<dbReference type="EMBL" id="KK198754">
    <property type="protein sequence ID" value="KCW85929.1"/>
    <property type="molecule type" value="Genomic_DNA"/>
</dbReference>
<organism evidence="7">
    <name type="scientific">Eucalyptus grandis</name>
    <name type="common">Flooded gum</name>
    <dbReference type="NCBI Taxonomy" id="71139"/>
    <lineage>
        <taxon>Eukaryota</taxon>
        <taxon>Viridiplantae</taxon>
        <taxon>Streptophyta</taxon>
        <taxon>Embryophyta</taxon>
        <taxon>Tracheophyta</taxon>
        <taxon>Spermatophyta</taxon>
        <taxon>Magnoliopsida</taxon>
        <taxon>eudicotyledons</taxon>
        <taxon>Gunneridae</taxon>
        <taxon>Pentapetalae</taxon>
        <taxon>rosids</taxon>
        <taxon>malvids</taxon>
        <taxon>Myrtales</taxon>
        <taxon>Myrtaceae</taxon>
        <taxon>Myrtoideae</taxon>
        <taxon>Eucalypteae</taxon>
        <taxon>Eucalyptus</taxon>
    </lineage>
</organism>
<evidence type="ECO:0000256" key="5">
    <source>
        <dbReference type="PIRSR" id="PIRSR000097-3"/>
    </source>
</evidence>
<evidence type="ECO:0000256" key="1">
    <source>
        <dbReference type="ARBA" id="ARBA00004721"/>
    </source>
</evidence>
<evidence type="ECO:0000256" key="3">
    <source>
        <dbReference type="PIRSR" id="PIRSR000097-1"/>
    </source>
</evidence>
<dbReference type="GO" id="GO:0044550">
    <property type="term" value="P:secondary metabolite biosynthetic process"/>
    <property type="evidence" value="ECO:0007669"/>
    <property type="project" value="UniProtKB-ARBA"/>
</dbReference>
<dbReference type="InterPro" id="IPR036812">
    <property type="entry name" value="NAD(P)_OxRdtase_dom_sf"/>
</dbReference>
<dbReference type="PROSITE" id="PS00798">
    <property type="entry name" value="ALDOKETO_REDUCTASE_1"/>
    <property type="match status" value="1"/>
</dbReference>
<dbReference type="Gramene" id="KCW85929">
    <property type="protein sequence ID" value="KCW85929"/>
    <property type="gene ID" value="EUGRSUZ_B02639"/>
</dbReference>
<feature type="domain" description="NADP-dependent oxidoreductase" evidence="6">
    <location>
        <begin position="20"/>
        <end position="290"/>
    </location>
</feature>
<dbReference type="InParanoid" id="A0A059D660"/>
<evidence type="ECO:0000256" key="4">
    <source>
        <dbReference type="PIRSR" id="PIRSR000097-2"/>
    </source>
</evidence>
<gene>
    <name evidence="7" type="ORF">EUGRSUZ_B02639</name>
</gene>
<dbReference type="OMA" id="LIYGNEH"/>
<feature type="site" description="Lowers pKa of active site Tyr" evidence="5">
    <location>
        <position position="86"/>
    </location>
</feature>
<dbReference type="PIRSF" id="PIRSF000097">
    <property type="entry name" value="AKR"/>
    <property type="match status" value="1"/>
</dbReference>
<dbReference type="InterPro" id="IPR020471">
    <property type="entry name" value="AKR"/>
</dbReference>
<evidence type="ECO:0000313" key="7">
    <source>
        <dbReference type="EMBL" id="KCW85929.1"/>
    </source>
</evidence>
<comment type="pathway">
    <text evidence="1">Secondary metabolite biosynthesis; terpenoid biosynthesis.</text>
</comment>
<dbReference type="CDD" id="cd19124">
    <property type="entry name" value="AKR_AKR4A_4B"/>
    <property type="match status" value="1"/>
</dbReference>
<dbReference type="Pfam" id="PF00248">
    <property type="entry name" value="Aldo_ket_red"/>
    <property type="match status" value="1"/>
</dbReference>
<dbReference type="InterPro" id="IPR018170">
    <property type="entry name" value="Aldo/ket_reductase_CS"/>
</dbReference>
<proteinExistence type="predicted"/>
<protein>
    <recommendedName>
        <fullName evidence="6">NADP-dependent oxidoreductase domain-containing protein</fullName>
    </recommendedName>
</protein>
<dbReference type="FunFam" id="3.20.20.100:FF:000014">
    <property type="entry name" value="NAD(P)-linked oxidoreductase superfamily protein"/>
    <property type="match status" value="1"/>
</dbReference>
<accession>A0A059D660</accession>
<dbReference type="PROSITE" id="PS00062">
    <property type="entry name" value="ALDOKETO_REDUCTASE_2"/>
    <property type="match status" value="1"/>
</dbReference>
<keyword evidence="2" id="KW-0560">Oxidoreductase</keyword>
<dbReference type="OrthoDB" id="416253at2759"/>
<dbReference type="GO" id="GO:0004032">
    <property type="term" value="F:aldose reductase (NADPH) activity"/>
    <property type="evidence" value="ECO:0000318"/>
    <property type="project" value="GO_Central"/>
</dbReference>
<dbReference type="Gene3D" id="3.20.20.100">
    <property type="entry name" value="NADP-dependent oxidoreductase domain"/>
    <property type="match status" value="1"/>
</dbReference>